<dbReference type="KEGG" id="tng:GSTEN00004902G001"/>
<gene>
    <name evidence="2" type="ORF">GSTENG00004902001</name>
</gene>
<protein>
    <submittedName>
        <fullName evidence="2">(spotted green pufferfish) hypothetical protein</fullName>
    </submittedName>
</protein>
<organism evidence="2">
    <name type="scientific">Tetraodon nigroviridis</name>
    <name type="common">Spotted green pufferfish</name>
    <name type="synonym">Chelonodon nigroviridis</name>
    <dbReference type="NCBI Taxonomy" id="99883"/>
    <lineage>
        <taxon>Eukaryota</taxon>
        <taxon>Metazoa</taxon>
        <taxon>Chordata</taxon>
        <taxon>Craniata</taxon>
        <taxon>Vertebrata</taxon>
        <taxon>Euteleostomi</taxon>
        <taxon>Actinopterygii</taxon>
        <taxon>Neopterygii</taxon>
        <taxon>Teleostei</taxon>
        <taxon>Neoteleostei</taxon>
        <taxon>Acanthomorphata</taxon>
        <taxon>Eupercaria</taxon>
        <taxon>Tetraodontiformes</taxon>
        <taxon>Tetradontoidea</taxon>
        <taxon>Tetraodontidae</taxon>
        <taxon>Tetraodon</taxon>
    </lineage>
</organism>
<feature type="region of interest" description="Disordered" evidence="1">
    <location>
        <begin position="1"/>
        <end position="29"/>
    </location>
</feature>
<reference evidence="2" key="2">
    <citation type="submission" date="2004-02" db="EMBL/GenBank/DDBJ databases">
        <authorList>
            <consortium name="Genoscope"/>
            <consortium name="Whitehead Institute Centre for Genome Research"/>
        </authorList>
    </citation>
    <scope>NUCLEOTIDE SEQUENCE</scope>
</reference>
<dbReference type="EMBL" id="CAAE01007635">
    <property type="protein sequence ID" value="CAF90570.1"/>
    <property type="molecule type" value="Genomic_DNA"/>
</dbReference>
<dbReference type="AlphaFoldDB" id="Q4T962"/>
<sequence>RERGGSAGSGNPGGRSGVPRRCVGPRTLTAPAGPLLLRRLRV</sequence>
<proteinExistence type="predicted"/>
<evidence type="ECO:0000313" key="2">
    <source>
        <dbReference type="EMBL" id="CAF90570.1"/>
    </source>
</evidence>
<comment type="caution">
    <text evidence="2">The sequence shown here is derived from an EMBL/GenBank/DDBJ whole genome shotgun (WGS) entry which is preliminary data.</text>
</comment>
<feature type="non-terminal residue" evidence="2">
    <location>
        <position position="1"/>
    </location>
</feature>
<feature type="compositionally biased region" description="Gly residues" evidence="1">
    <location>
        <begin position="1"/>
        <end position="16"/>
    </location>
</feature>
<name>Q4T962_TETNG</name>
<reference evidence="2" key="1">
    <citation type="journal article" date="2004" name="Nature">
        <title>Genome duplication in the teleost fish Tetraodon nigroviridis reveals the early vertebrate proto-karyotype.</title>
        <authorList>
            <person name="Jaillon O."/>
            <person name="Aury J.-M."/>
            <person name="Brunet F."/>
            <person name="Petit J.-L."/>
            <person name="Stange-Thomann N."/>
            <person name="Mauceli E."/>
            <person name="Bouneau L."/>
            <person name="Fischer C."/>
            <person name="Ozouf-Costaz C."/>
            <person name="Bernot A."/>
            <person name="Nicaud S."/>
            <person name="Jaffe D."/>
            <person name="Fisher S."/>
            <person name="Lutfalla G."/>
            <person name="Dossat C."/>
            <person name="Segurens B."/>
            <person name="Dasilva C."/>
            <person name="Salanoubat M."/>
            <person name="Levy M."/>
            <person name="Boudet N."/>
            <person name="Castellano S."/>
            <person name="Anthouard V."/>
            <person name="Jubin C."/>
            <person name="Castelli V."/>
            <person name="Katinka M."/>
            <person name="Vacherie B."/>
            <person name="Biemont C."/>
            <person name="Skalli Z."/>
            <person name="Cattolico L."/>
            <person name="Poulain J."/>
            <person name="De Berardinis V."/>
            <person name="Cruaud C."/>
            <person name="Duprat S."/>
            <person name="Brottier P."/>
            <person name="Coutanceau J.-P."/>
            <person name="Gouzy J."/>
            <person name="Parra G."/>
            <person name="Lardier G."/>
            <person name="Chapple C."/>
            <person name="McKernan K.J."/>
            <person name="McEwan P."/>
            <person name="Bosak S."/>
            <person name="Kellis M."/>
            <person name="Volff J.-N."/>
            <person name="Guigo R."/>
            <person name="Zody M.C."/>
            <person name="Mesirov J."/>
            <person name="Lindblad-Toh K."/>
            <person name="Birren B."/>
            <person name="Nusbaum C."/>
            <person name="Kahn D."/>
            <person name="Robinson-Rechavi M."/>
            <person name="Laudet V."/>
            <person name="Schachter V."/>
            <person name="Quetier F."/>
            <person name="Saurin W."/>
            <person name="Scarpelli C."/>
            <person name="Wincker P."/>
            <person name="Lander E.S."/>
            <person name="Weissenbach J."/>
            <person name="Roest Crollius H."/>
        </authorList>
    </citation>
    <scope>NUCLEOTIDE SEQUENCE [LARGE SCALE GENOMIC DNA]</scope>
</reference>
<evidence type="ECO:0000256" key="1">
    <source>
        <dbReference type="SAM" id="MobiDB-lite"/>
    </source>
</evidence>
<feature type="compositionally biased region" description="Low complexity" evidence="1">
    <location>
        <begin position="17"/>
        <end position="29"/>
    </location>
</feature>
<accession>Q4T962</accession>